<dbReference type="EMBL" id="RJVA01000012">
    <property type="protein sequence ID" value="ROQ92343.1"/>
    <property type="molecule type" value="Genomic_DNA"/>
</dbReference>
<keyword evidence="4" id="KW-1185">Reference proteome</keyword>
<reference evidence="3 4" key="1">
    <citation type="submission" date="2018-11" db="EMBL/GenBank/DDBJ databases">
        <title>Genomic Encyclopedia of Type Strains, Phase IV (KMG-IV): sequencing the most valuable type-strain genomes for metagenomic binning, comparative biology and taxonomic classification.</title>
        <authorList>
            <person name="Goeker M."/>
        </authorList>
    </citation>
    <scope>NUCLEOTIDE SEQUENCE [LARGE SCALE GENOMIC DNA]</scope>
    <source>
        <strain evidence="3 4">DSM 22027</strain>
    </source>
</reference>
<feature type="transmembrane region" description="Helical" evidence="1">
    <location>
        <begin position="137"/>
        <end position="155"/>
    </location>
</feature>
<proteinExistence type="predicted"/>
<keyword evidence="1" id="KW-0812">Transmembrane</keyword>
<dbReference type="OrthoDB" id="5422071at2"/>
<keyword evidence="1" id="KW-1133">Transmembrane helix</keyword>
<protein>
    <submittedName>
        <fullName evidence="3">Uncharacterized protein</fullName>
    </submittedName>
</protein>
<feature type="chain" id="PRO_5018047289" evidence="2">
    <location>
        <begin position="26"/>
        <end position="189"/>
    </location>
</feature>
<organism evidence="3 4">
    <name type="scientific">Desulfosoma caldarium</name>
    <dbReference type="NCBI Taxonomy" id="610254"/>
    <lineage>
        <taxon>Bacteria</taxon>
        <taxon>Pseudomonadati</taxon>
        <taxon>Thermodesulfobacteriota</taxon>
        <taxon>Syntrophobacteria</taxon>
        <taxon>Syntrophobacterales</taxon>
        <taxon>Syntrophobacteraceae</taxon>
        <taxon>Desulfosoma</taxon>
    </lineage>
</organism>
<sequence>MMKRTGVLIPVIVFVSAVVSVSAFADHREKKEHQFFNKLKEHTSGKSQEDHGNENTGQMAAWLFAVANFPVAGTLLTRRFLLTKTSGNFQKTAGKIYSWLKKDLMPYHYVLNTGAIIMALIHFRLSWCRSTSLPEWAVLLVTLLGLSGMILKFRLIPQPLIRKVRAIHTHPAVVVGVFGLLFLGHQFLD</sequence>
<feature type="signal peptide" evidence="2">
    <location>
        <begin position="1"/>
        <end position="25"/>
    </location>
</feature>
<gene>
    <name evidence="3" type="ORF">EDC27_2048</name>
</gene>
<evidence type="ECO:0000256" key="2">
    <source>
        <dbReference type="SAM" id="SignalP"/>
    </source>
</evidence>
<feature type="transmembrane region" description="Helical" evidence="1">
    <location>
        <begin position="59"/>
        <end position="81"/>
    </location>
</feature>
<evidence type="ECO:0000313" key="3">
    <source>
        <dbReference type="EMBL" id="ROQ92343.1"/>
    </source>
</evidence>
<dbReference type="RefSeq" id="WP_123290498.1">
    <property type="nucleotide sequence ID" value="NZ_RJVA01000012.1"/>
</dbReference>
<evidence type="ECO:0000256" key="1">
    <source>
        <dbReference type="SAM" id="Phobius"/>
    </source>
</evidence>
<dbReference type="AlphaFoldDB" id="A0A3N1UQI3"/>
<evidence type="ECO:0000313" key="4">
    <source>
        <dbReference type="Proteomes" id="UP000276223"/>
    </source>
</evidence>
<keyword evidence="2" id="KW-0732">Signal</keyword>
<feature type="transmembrane region" description="Helical" evidence="1">
    <location>
        <begin position="167"/>
        <end position="188"/>
    </location>
</feature>
<feature type="transmembrane region" description="Helical" evidence="1">
    <location>
        <begin position="107"/>
        <end position="125"/>
    </location>
</feature>
<accession>A0A3N1UQI3</accession>
<dbReference type="Proteomes" id="UP000276223">
    <property type="component" value="Unassembled WGS sequence"/>
</dbReference>
<comment type="caution">
    <text evidence="3">The sequence shown here is derived from an EMBL/GenBank/DDBJ whole genome shotgun (WGS) entry which is preliminary data.</text>
</comment>
<keyword evidence="1" id="KW-0472">Membrane</keyword>
<name>A0A3N1UQI3_9BACT</name>